<dbReference type="OrthoDB" id="7620163at2"/>
<accession>A0A059E557</accession>
<proteinExistence type="predicted"/>
<evidence type="ECO:0000313" key="1">
    <source>
        <dbReference type="EMBL" id="KCZ63069.1"/>
    </source>
</evidence>
<dbReference type="AlphaFoldDB" id="A0A059E557"/>
<reference evidence="1 2" key="1">
    <citation type="journal article" date="2014" name="Antonie Van Leeuwenhoek">
        <title>Hyphomonas beringensis sp. nov. and Hyphomonas chukchiensis sp. nov., isolated from surface seawater of the Bering Sea and Chukchi Sea.</title>
        <authorList>
            <person name="Li C."/>
            <person name="Lai Q."/>
            <person name="Li G."/>
            <person name="Dong C."/>
            <person name="Wang J."/>
            <person name="Liao Y."/>
            <person name="Shao Z."/>
        </authorList>
    </citation>
    <scope>NUCLEOTIDE SEQUENCE [LARGE SCALE GENOMIC DNA]</scope>
    <source>
        <strain evidence="1 2">22II1-22F38</strain>
    </source>
</reference>
<evidence type="ECO:0000313" key="2">
    <source>
        <dbReference type="Proteomes" id="UP000024547"/>
    </source>
</evidence>
<dbReference type="EMBL" id="AWFH01000007">
    <property type="protein sequence ID" value="KCZ63069.1"/>
    <property type="molecule type" value="Genomic_DNA"/>
</dbReference>
<keyword evidence="2" id="KW-1185">Reference proteome</keyword>
<dbReference type="RefSeq" id="WP_035549940.1">
    <property type="nucleotide sequence ID" value="NZ_AWFH01000007.1"/>
</dbReference>
<name>A0A059E557_9PROT</name>
<gene>
    <name evidence="1" type="ORF">HY36_15160</name>
</gene>
<dbReference type="PATRIC" id="fig|1280948.3.peg.1265"/>
<comment type="caution">
    <text evidence="1">The sequence shown here is derived from an EMBL/GenBank/DDBJ whole genome shotgun (WGS) entry which is preliminary data.</text>
</comment>
<organism evidence="1 2">
    <name type="scientific">Hyphomonas atlantica</name>
    <dbReference type="NCBI Taxonomy" id="1280948"/>
    <lineage>
        <taxon>Bacteria</taxon>
        <taxon>Pseudomonadati</taxon>
        <taxon>Pseudomonadota</taxon>
        <taxon>Alphaproteobacteria</taxon>
        <taxon>Hyphomonadales</taxon>
        <taxon>Hyphomonadaceae</taxon>
        <taxon>Hyphomonas</taxon>
    </lineage>
</organism>
<protein>
    <submittedName>
        <fullName evidence="1">Uncharacterized protein</fullName>
    </submittedName>
</protein>
<dbReference type="Proteomes" id="UP000024547">
    <property type="component" value="Unassembled WGS sequence"/>
</dbReference>
<sequence length="67" mass="7362">MFESILTTLIRQAALLTEPQQEEFTTKIAEALSTLINSTETEIDNELVRSVALPIGGTLIEKLEGMV</sequence>
<dbReference type="STRING" id="1280948.HY36_15160"/>